<protein>
    <submittedName>
        <fullName evidence="1">Uncharacterized protein</fullName>
    </submittedName>
</protein>
<keyword evidence="2" id="KW-1185">Reference proteome</keyword>
<name>A0AAE1MU80_9FABA</name>
<reference evidence="1" key="1">
    <citation type="submission" date="2023-10" db="EMBL/GenBank/DDBJ databases">
        <title>Chromosome-level genome of the transformable northern wattle, Acacia crassicarpa.</title>
        <authorList>
            <person name="Massaro I."/>
            <person name="Sinha N.R."/>
            <person name="Poethig S."/>
            <person name="Leichty A.R."/>
        </authorList>
    </citation>
    <scope>NUCLEOTIDE SEQUENCE</scope>
    <source>
        <strain evidence="1">Acra3RX</strain>
        <tissue evidence="1">Leaf</tissue>
    </source>
</reference>
<dbReference type="Proteomes" id="UP001293593">
    <property type="component" value="Unassembled WGS sequence"/>
</dbReference>
<sequence>MTTFSRASVGGLHGLLPKVKHDASLFQVWLERTLAVSKSEHELPNSCCDITVTWKSSSRLSGGLCSWKWHTLS</sequence>
<organism evidence="1 2">
    <name type="scientific">Acacia crassicarpa</name>
    <name type="common">northern wattle</name>
    <dbReference type="NCBI Taxonomy" id="499986"/>
    <lineage>
        <taxon>Eukaryota</taxon>
        <taxon>Viridiplantae</taxon>
        <taxon>Streptophyta</taxon>
        <taxon>Embryophyta</taxon>
        <taxon>Tracheophyta</taxon>
        <taxon>Spermatophyta</taxon>
        <taxon>Magnoliopsida</taxon>
        <taxon>eudicotyledons</taxon>
        <taxon>Gunneridae</taxon>
        <taxon>Pentapetalae</taxon>
        <taxon>rosids</taxon>
        <taxon>fabids</taxon>
        <taxon>Fabales</taxon>
        <taxon>Fabaceae</taxon>
        <taxon>Caesalpinioideae</taxon>
        <taxon>mimosoid clade</taxon>
        <taxon>Acacieae</taxon>
        <taxon>Acacia</taxon>
    </lineage>
</organism>
<dbReference type="AlphaFoldDB" id="A0AAE1MU80"/>
<comment type="caution">
    <text evidence="1">The sequence shown here is derived from an EMBL/GenBank/DDBJ whole genome shotgun (WGS) entry which is preliminary data.</text>
</comment>
<evidence type="ECO:0000313" key="1">
    <source>
        <dbReference type="EMBL" id="KAK4274418.1"/>
    </source>
</evidence>
<dbReference type="EMBL" id="JAWXYG010000004">
    <property type="protein sequence ID" value="KAK4274418.1"/>
    <property type="molecule type" value="Genomic_DNA"/>
</dbReference>
<proteinExistence type="predicted"/>
<evidence type="ECO:0000313" key="2">
    <source>
        <dbReference type="Proteomes" id="UP001293593"/>
    </source>
</evidence>
<accession>A0AAE1MU80</accession>
<gene>
    <name evidence="1" type="ORF">QN277_017638</name>
</gene>